<proteinExistence type="predicted"/>
<reference evidence="1" key="1">
    <citation type="submission" date="2016-04" db="EMBL/GenBank/DDBJ databases">
        <authorList>
            <person name="Nguyen H.D."/>
            <person name="Kesanakurti P."/>
            <person name="Cullis J."/>
            <person name="Levesque C.A."/>
            <person name="Hambleton S."/>
        </authorList>
    </citation>
    <scope>NUCLEOTIDE SEQUENCE</scope>
    <source>
        <strain evidence="1">DAOMC 238032</strain>
    </source>
</reference>
<organism evidence="1 2">
    <name type="scientific">Tilletia caries</name>
    <name type="common">wheat bunt fungus</name>
    <dbReference type="NCBI Taxonomy" id="13290"/>
    <lineage>
        <taxon>Eukaryota</taxon>
        <taxon>Fungi</taxon>
        <taxon>Dikarya</taxon>
        <taxon>Basidiomycota</taxon>
        <taxon>Ustilaginomycotina</taxon>
        <taxon>Exobasidiomycetes</taxon>
        <taxon>Tilletiales</taxon>
        <taxon>Tilletiaceae</taxon>
        <taxon>Tilletia</taxon>
    </lineage>
</organism>
<dbReference type="AlphaFoldDB" id="A0A8T8S9I9"/>
<sequence>GALLHADNDLLAIVPAAQIKAARLADDSPIPALAVEEISQVERQHLERPANVLTTDRVSVTGRFVSHRQRKLVMRMVKDICSGKTGTIAGKSNVSIQNAGRGPDLNGPGNTFEKTADFRVSYNA</sequence>
<reference evidence="1" key="2">
    <citation type="journal article" date="2019" name="IMA Fungus">
        <title>Genome sequencing and comparison of five Tilletia species to identify candidate genes for the detection of regulated species infecting wheat.</title>
        <authorList>
            <person name="Nguyen H.D.T."/>
            <person name="Sultana T."/>
            <person name="Kesanakurti P."/>
            <person name="Hambleton S."/>
        </authorList>
    </citation>
    <scope>NUCLEOTIDE SEQUENCE</scope>
    <source>
        <strain evidence="1">DAOMC 238032</strain>
    </source>
</reference>
<evidence type="ECO:0000313" key="2">
    <source>
        <dbReference type="Proteomes" id="UP000077671"/>
    </source>
</evidence>
<feature type="non-terminal residue" evidence="1">
    <location>
        <position position="1"/>
    </location>
</feature>
<gene>
    <name evidence="1" type="ORF">A4X03_0g9730</name>
</gene>
<protein>
    <submittedName>
        <fullName evidence="1">Uncharacterized protein</fullName>
    </submittedName>
</protein>
<dbReference type="Proteomes" id="UP000077671">
    <property type="component" value="Unassembled WGS sequence"/>
</dbReference>
<dbReference type="EMBL" id="LWDD02004220">
    <property type="protein sequence ID" value="KAE8235577.1"/>
    <property type="molecule type" value="Genomic_DNA"/>
</dbReference>
<name>A0A8T8S9I9_9BASI</name>
<comment type="caution">
    <text evidence="1">The sequence shown here is derived from an EMBL/GenBank/DDBJ whole genome shotgun (WGS) entry which is preliminary data.</text>
</comment>
<evidence type="ECO:0000313" key="1">
    <source>
        <dbReference type="EMBL" id="KAE8235577.1"/>
    </source>
</evidence>
<accession>A0A8T8S9I9</accession>